<sequence>MRKRLKSLILIIILCTVSAKLKAQHSFPFNSGPVMNKFQDSLIKLSEVTFNATTNSERYTQNAAFIKTLVNSLKTQGSFLFPFDSLKKITILKSPDNSFRIFSWYLPLDDGSYRFFGTIQMATKDGKLKMFPLIDDTSNIKDTNLITGNKNWYGARYYEIIPVIMNGRPPYYVLIGWKGNSLKTSKKVIDVLSFNKEQQPVFGKPVFEEAKSTATKNRIVFEYNKQNTMTLTLDKNVNMIVFDHLAPISEEMTGNFEYYASDLSFDAYKLLNGRLKLVENIELKNEPNEMDDLFSDPKDKKIKTIKKL</sequence>
<dbReference type="KEGG" id="pgs:CPT03_03135"/>
<protein>
    <submittedName>
        <fullName evidence="2">Uncharacterized protein</fullName>
    </submittedName>
</protein>
<keyword evidence="1" id="KW-0732">Signal</keyword>
<reference evidence="2 3" key="1">
    <citation type="submission" date="2017-10" db="EMBL/GenBank/DDBJ databases">
        <title>Whole genome of Pedobacter ginsengisoli T01R-27 isolated from tomato rhizosphere.</title>
        <authorList>
            <person name="Weon H.-Y."/>
            <person name="Lee S.A."/>
            <person name="Sang M.K."/>
            <person name="Song J."/>
        </authorList>
    </citation>
    <scope>NUCLEOTIDE SEQUENCE [LARGE SCALE GENOMIC DNA]</scope>
    <source>
        <strain evidence="2 3">T01R-27</strain>
    </source>
</reference>
<evidence type="ECO:0000313" key="3">
    <source>
        <dbReference type="Proteomes" id="UP000223749"/>
    </source>
</evidence>
<accession>A0A2D1U1N9</accession>
<organism evidence="2 3">
    <name type="scientific">Pedobacter ginsengisoli</name>
    <dbReference type="NCBI Taxonomy" id="363852"/>
    <lineage>
        <taxon>Bacteria</taxon>
        <taxon>Pseudomonadati</taxon>
        <taxon>Bacteroidota</taxon>
        <taxon>Sphingobacteriia</taxon>
        <taxon>Sphingobacteriales</taxon>
        <taxon>Sphingobacteriaceae</taxon>
        <taxon>Pedobacter</taxon>
    </lineage>
</organism>
<dbReference type="Proteomes" id="UP000223749">
    <property type="component" value="Chromosome"/>
</dbReference>
<evidence type="ECO:0000256" key="1">
    <source>
        <dbReference type="SAM" id="SignalP"/>
    </source>
</evidence>
<evidence type="ECO:0000313" key="2">
    <source>
        <dbReference type="EMBL" id="ATP55527.1"/>
    </source>
</evidence>
<proteinExistence type="predicted"/>
<dbReference type="OrthoDB" id="788168at2"/>
<dbReference type="EMBL" id="CP024091">
    <property type="protein sequence ID" value="ATP55527.1"/>
    <property type="molecule type" value="Genomic_DNA"/>
</dbReference>
<name>A0A2D1U1N9_9SPHI</name>
<gene>
    <name evidence="2" type="ORF">CPT03_03135</name>
</gene>
<keyword evidence="3" id="KW-1185">Reference proteome</keyword>
<feature type="signal peptide" evidence="1">
    <location>
        <begin position="1"/>
        <end position="23"/>
    </location>
</feature>
<feature type="chain" id="PRO_5013871049" evidence="1">
    <location>
        <begin position="24"/>
        <end position="308"/>
    </location>
</feature>
<dbReference type="AlphaFoldDB" id="A0A2D1U1N9"/>